<name>A0ABN6RJR2_9DEIO</name>
<dbReference type="Gene3D" id="1.10.10.60">
    <property type="entry name" value="Homeodomain-like"/>
    <property type="match status" value="2"/>
</dbReference>
<accession>A0ABN6RJR2</accession>
<evidence type="ECO:0000256" key="1">
    <source>
        <dbReference type="ARBA" id="ARBA00023015"/>
    </source>
</evidence>
<dbReference type="RefSeq" id="WP_264775735.1">
    <property type="nucleotide sequence ID" value="NZ_AP026560.1"/>
</dbReference>
<sequence length="315" mass="34807">MGTPGGKDRAGALLALLLAELGEARRGEEVARGANLSRSHAARLFRERFGESPAAFRRRLTLERAAWTLRHTAGSVTQIALEAGFDSLEGFTRAFARAYGTSPSLYRRAGLRSHLLPAPSNIHFQPLGAAMRTEDHMDLLDHLLAFDEAFVRQALAHARTLPDRALDTPLGEAQPLDFEAPDRTLRDLLDKLVFNKEVWVAAVRGGDLPPESRDRTPDGLEARLNVAFPAFRALAREVQAEGRWRQTFVDALCEPPEVFPYGGMLAHVLTVDAHRRHLLSAWLWRLGVRLDADPMLFGALPTPPLGQVVPAEERA</sequence>
<evidence type="ECO:0000313" key="5">
    <source>
        <dbReference type="EMBL" id="BDP43065.1"/>
    </source>
</evidence>
<dbReference type="SMART" id="SM00342">
    <property type="entry name" value="HTH_ARAC"/>
    <property type="match status" value="1"/>
</dbReference>
<dbReference type="InterPro" id="IPR018060">
    <property type="entry name" value="HTH_AraC"/>
</dbReference>
<dbReference type="InterPro" id="IPR050204">
    <property type="entry name" value="AraC_XylS_family_regulators"/>
</dbReference>
<keyword evidence="6" id="KW-1185">Reference proteome</keyword>
<dbReference type="PRINTS" id="PR00032">
    <property type="entry name" value="HTHARAC"/>
</dbReference>
<dbReference type="PANTHER" id="PTHR46796:SF13">
    <property type="entry name" value="HTH-TYPE TRANSCRIPTIONAL ACTIVATOR RHAS"/>
    <property type="match status" value="1"/>
</dbReference>
<keyword evidence="2" id="KW-0238">DNA-binding</keyword>
<gene>
    <name evidence="5" type="ORF">DAETH_30340</name>
</gene>
<reference evidence="5" key="1">
    <citation type="submission" date="2022-07" db="EMBL/GenBank/DDBJ databases">
        <title>Complete Genome Sequence of the Radioresistant Bacterium Deinococcus aetherius ST0316, Isolated from the Air Dust collected in Lower Stratosphere above Japan.</title>
        <authorList>
            <person name="Satoh K."/>
            <person name="Hagiwara K."/>
            <person name="Katsumata K."/>
            <person name="Kubo A."/>
            <person name="Yokobori S."/>
            <person name="Yamagishi A."/>
            <person name="Oono Y."/>
            <person name="Narumi I."/>
        </authorList>
    </citation>
    <scope>NUCLEOTIDE SEQUENCE</scope>
    <source>
        <strain evidence="5">ST0316</strain>
    </source>
</reference>
<organism evidence="5 6">
    <name type="scientific">Deinococcus aetherius</name>
    <dbReference type="NCBI Taxonomy" id="200252"/>
    <lineage>
        <taxon>Bacteria</taxon>
        <taxon>Thermotogati</taxon>
        <taxon>Deinococcota</taxon>
        <taxon>Deinococci</taxon>
        <taxon>Deinococcales</taxon>
        <taxon>Deinococcaceae</taxon>
        <taxon>Deinococcus</taxon>
    </lineage>
</organism>
<dbReference type="InterPro" id="IPR009057">
    <property type="entry name" value="Homeodomain-like_sf"/>
</dbReference>
<dbReference type="PANTHER" id="PTHR46796">
    <property type="entry name" value="HTH-TYPE TRANSCRIPTIONAL ACTIVATOR RHAS-RELATED"/>
    <property type="match status" value="1"/>
</dbReference>
<evidence type="ECO:0000313" key="6">
    <source>
        <dbReference type="Proteomes" id="UP001064971"/>
    </source>
</evidence>
<dbReference type="PROSITE" id="PS01124">
    <property type="entry name" value="HTH_ARAC_FAMILY_2"/>
    <property type="match status" value="1"/>
</dbReference>
<dbReference type="Pfam" id="PF12833">
    <property type="entry name" value="HTH_18"/>
    <property type="match status" value="1"/>
</dbReference>
<dbReference type="EMBL" id="AP026560">
    <property type="protein sequence ID" value="BDP43065.1"/>
    <property type="molecule type" value="Genomic_DNA"/>
</dbReference>
<evidence type="ECO:0000259" key="4">
    <source>
        <dbReference type="PROSITE" id="PS01124"/>
    </source>
</evidence>
<protein>
    <submittedName>
        <fullName evidence="5">AraC family transcriptional regulator</fullName>
    </submittedName>
</protein>
<keyword evidence="1" id="KW-0805">Transcription regulation</keyword>
<dbReference type="InterPro" id="IPR020449">
    <property type="entry name" value="Tscrpt_reg_AraC-type_HTH"/>
</dbReference>
<dbReference type="SUPFAM" id="SSF46689">
    <property type="entry name" value="Homeodomain-like"/>
    <property type="match status" value="2"/>
</dbReference>
<feature type="domain" description="HTH araC/xylS-type" evidence="4">
    <location>
        <begin position="11"/>
        <end position="109"/>
    </location>
</feature>
<evidence type="ECO:0000256" key="3">
    <source>
        <dbReference type="ARBA" id="ARBA00023163"/>
    </source>
</evidence>
<proteinExistence type="predicted"/>
<evidence type="ECO:0000256" key="2">
    <source>
        <dbReference type="ARBA" id="ARBA00023125"/>
    </source>
</evidence>
<keyword evidence="3" id="KW-0804">Transcription</keyword>
<dbReference type="Proteomes" id="UP001064971">
    <property type="component" value="Chromosome"/>
</dbReference>